<keyword evidence="1" id="KW-1185">Reference proteome</keyword>
<organism evidence="1 2">
    <name type="scientific">Strongyloides venezuelensis</name>
    <name type="common">Threadworm</name>
    <dbReference type="NCBI Taxonomy" id="75913"/>
    <lineage>
        <taxon>Eukaryota</taxon>
        <taxon>Metazoa</taxon>
        <taxon>Ecdysozoa</taxon>
        <taxon>Nematoda</taxon>
        <taxon>Chromadorea</taxon>
        <taxon>Rhabditida</taxon>
        <taxon>Tylenchina</taxon>
        <taxon>Panagrolaimomorpha</taxon>
        <taxon>Strongyloidoidea</taxon>
        <taxon>Strongyloididae</taxon>
        <taxon>Strongyloides</taxon>
    </lineage>
</organism>
<dbReference type="AlphaFoldDB" id="A0A0K0FR21"/>
<protein>
    <submittedName>
        <fullName evidence="2">Uncharacterized protein</fullName>
    </submittedName>
</protein>
<reference evidence="2" key="2">
    <citation type="submission" date="2015-08" db="UniProtKB">
        <authorList>
            <consortium name="WormBaseParasite"/>
        </authorList>
    </citation>
    <scope>IDENTIFICATION</scope>
</reference>
<name>A0A0K0FR21_STRVS</name>
<sequence length="73" mass="8366">MSLNLFDNFDVGDQITIKMVNRQCLNAMILSDPYLSQLAIEEALVLDPETLIRNLSGKVMNNRALFEIMNRSY</sequence>
<evidence type="ECO:0000313" key="1">
    <source>
        <dbReference type="Proteomes" id="UP000035680"/>
    </source>
</evidence>
<dbReference type="Proteomes" id="UP000035680">
    <property type="component" value="Unassembled WGS sequence"/>
</dbReference>
<evidence type="ECO:0000313" key="2">
    <source>
        <dbReference type="WBParaSite" id="SVE_1223700.1"/>
    </source>
</evidence>
<reference evidence="1" key="1">
    <citation type="submission" date="2014-07" db="EMBL/GenBank/DDBJ databases">
        <authorList>
            <person name="Martin A.A"/>
            <person name="De Silva N."/>
        </authorList>
    </citation>
    <scope>NUCLEOTIDE SEQUENCE</scope>
</reference>
<accession>A0A0K0FR21</accession>
<dbReference type="WBParaSite" id="SVE_1223700.1">
    <property type="protein sequence ID" value="SVE_1223700.1"/>
    <property type="gene ID" value="SVE_1223700"/>
</dbReference>
<proteinExistence type="predicted"/>